<feature type="domain" description="Pseudouridine synthase RsuA/RluA-like" evidence="4">
    <location>
        <begin position="242"/>
        <end position="390"/>
    </location>
</feature>
<evidence type="ECO:0000313" key="5">
    <source>
        <dbReference type="EMBL" id="OMJ15624.1"/>
    </source>
</evidence>
<evidence type="ECO:0000256" key="1">
    <source>
        <dbReference type="PIRSR" id="PIRSR606225-1"/>
    </source>
</evidence>
<dbReference type="Pfam" id="PF00849">
    <property type="entry name" value="PseudoU_synth_2"/>
    <property type="match status" value="1"/>
</dbReference>
<dbReference type="Gene3D" id="3.30.2350.10">
    <property type="entry name" value="Pseudouridine synthase"/>
    <property type="match status" value="1"/>
</dbReference>
<feature type="region of interest" description="Disordered" evidence="3">
    <location>
        <begin position="535"/>
        <end position="556"/>
    </location>
</feature>
<feature type="region of interest" description="Disordered" evidence="3">
    <location>
        <begin position="1"/>
        <end position="22"/>
    </location>
</feature>
<dbReference type="InterPro" id="IPR006145">
    <property type="entry name" value="PsdUridine_synth_RsuA/RluA"/>
</dbReference>
<evidence type="ECO:0000259" key="4">
    <source>
        <dbReference type="Pfam" id="PF00849"/>
    </source>
</evidence>
<reference evidence="5 6" key="1">
    <citation type="submission" date="2017-01" db="EMBL/GenBank/DDBJ databases">
        <authorList>
            <person name="Mah S.A."/>
            <person name="Swanson W.J."/>
            <person name="Moy G.W."/>
            <person name="Vacquier V.D."/>
        </authorList>
    </citation>
    <scope>NUCLEOTIDE SEQUENCE [LARGE SCALE GENOMIC DNA]</scope>
    <source>
        <strain evidence="5 6">GSMNP</strain>
    </source>
</reference>
<dbReference type="GO" id="GO:0000455">
    <property type="term" value="P:enzyme-directed rRNA pseudouridine synthesis"/>
    <property type="evidence" value="ECO:0007669"/>
    <property type="project" value="TreeGrafter"/>
</dbReference>
<evidence type="ECO:0000313" key="6">
    <source>
        <dbReference type="Proteomes" id="UP000187283"/>
    </source>
</evidence>
<dbReference type="PANTHER" id="PTHR21600">
    <property type="entry name" value="MITOCHONDRIAL RNA PSEUDOURIDINE SYNTHASE"/>
    <property type="match status" value="1"/>
</dbReference>
<dbReference type="PANTHER" id="PTHR21600:SF40">
    <property type="entry name" value="PSEUDOURIDYLATE SYNTHASE RPUSD2"/>
    <property type="match status" value="1"/>
</dbReference>
<dbReference type="Proteomes" id="UP000187283">
    <property type="component" value="Unassembled WGS sequence"/>
</dbReference>
<dbReference type="PROSITE" id="PS50889">
    <property type="entry name" value="S4"/>
    <property type="match status" value="1"/>
</dbReference>
<sequence length="634" mass="71431">MSSLNCSPDNPNTNQSPVPNDTISLAQNLPPPAQNLSTLPEEQLVADSILEKDLLSPNPSIDSFHLPKKHLLTPNTHTSDSEPAIEKKLKTDSSVEYIRDHKDILKIISSNLSQSPELTNHSTNSTLPTPISEMNIPKYYFENGFRKIMPYWYEYKAHAKGRWIGQSIHSVFSNEFNHKDVNYYKNSISKGLIKVNSKQIQPDYKIKMGDVITHFMHRHEPPVLDSKVKLLGLVTPGSDLHILGIEKPAGLPVHPSGRYNFNSLQEIIQFDYKIDKIFPTNRLDRLVSGVMVMATNRKTAQFLTKEMANDQVSKTYVCRVLGNFPYDKITCKAPLRTVAHKLGLNCVDFDLNLAKESETEFTKIFSTKNSSVLLCKPKTGRTHQIRVHLQYLGYPIANDPLYCNPSIWGPDLGIEASIPDRNFSEIYNPSINPLNLPKNTPKIPLKHFDTKGHEIVATIDKPNANNSPINSSHDLAADASRDNIPQLNSNSSTNNPINSKYQPIINNLLDQIKTGSLTEFSRLFDKDYQNYISSISNNSPSQTAQNSNPNSQNISHSENTLLQSNQEDQTPCSDCGAIEYNFPKTQSELMIWLHALKYSGSNWEFETEMPLWASKDFEPNIPPYLLQSASILNK</sequence>
<feature type="compositionally biased region" description="Polar residues" evidence="3">
    <location>
        <begin position="543"/>
        <end position="556"/>
    </location>
</feature>
<evidence type="ECO:0000256" key="2">
    <source>
        <dbReference type="PROSITE-ProRule" id="PRU00182"/>
    </source>
</evidence>
<keyword evidence="6" id="KW-1185">Reference proteome</keyword>
<dbReference type="AlphaFoldDB" id="A0A1R1XLY6"/>
<dbReference type="EMBL" id="LSSN01002609">
    <property type="protein sequence ID" value="OMJ15624.1"/>
    <property type="molecule type" value="Genomic_DNA"/>
</dbReference>
<dbReference type="GO" id="GO:0009982">
    <property type="term" value="F:pseudouridine synthase activity"/>
    <property type="evidence" value="ECO:0007669"/>
    <property type="project" value="InterPro"/>
</dbReference>
<protein>
    <recommendedName>
        <fullName evidence="4">Pseudouridine synthase RsuA/RluA-like domain-containing protein</fullName>
    </recommendedName>
</protein>
<evidence type="ECO:0000256" key="3">
    <source>
        <dbReference type="SAM" id="MobiDB-lite"/>
    </source>
</evidence>
<keyword evidence="2" id="KW-0694">RNA-binding</keyword>
<organism evidence="5 6">
    <name type="scientific">Smittium culicis</name>
    <dbReference type="NCBI Taxonomy" id="133412"/>
    <lineage>
        <taxon>Eukaryota</taxon>
        <taxon>Fungi</taxon>
        <taxon>Fungi incertae sedis</taxon>
        <taxon>Zoopagomycota</taxon>
        <taxon>Kickxellomycotina</taxon>
        <taxon>Harpellomycetes</taxon>
        <taxon>Harpellales</taxon>
        <taxon>Legeriomycetaceae</taxon>
        <taxon>Smittium</taxon>
    </lineage>
</organism>
<dbReference type="GO" id="GO:0003723">
    <property type="term" value="F:RNA binding"/>
    <property type="evidence" value="ECO:0007669"/>
    <property type="project" value="UniProtKB-KW"/>
</dbReference>
<gene>
    <name evidence="5" type="ORF">AYI70_g7142</name>
</gene>
<dbReference type="OrthoDB" id="424794at2759"/>
<name>A0A1R1XLY6_9FUNG</name>
<dbReference type="InterPro" id="IPR006225">
    <property type="entry name" value="PsdUridine_synth_RluC/D"/>
</dbReference>
<accession>A0A1R1XLY6</accession>
<proteinExistence type="predicted"/>
<dbReference type="NCBIfam" id="TIGR00005">
    <property type="entry name" value="rluA_subfam"/>
    <property type="match status" value="1"/>
</dbReference>
<dbReference type="SUPFAM" id="SSF55120">
    <property type="entry name" value="Pseudouridine synthase"/>
    <property type="match status" value="1"/>
</dbReference>
<comment type="caution">
    <text evidence="5">The sequence shown here is derived from an EMBL/GenBank/DDBJ whole genome shotgun (WGS) entry which is preliminary data.</text>
</comment>
<dbReference type="InterPro" id="IPR020103">
    <property type="entry name" value="PsdUridine_synth_cat_dom_sf"/>
</dbReference>
<dbReference type="InterPro" id="IPR050188">
    <property type="entry name" value="RluA_PseudoU_synthase"/>
</dbReference>
<dbReference type="STRING" id="133412.A0A1R1XLY6"/>
<dbReference type="CDD" id="cd02557">
    <property type="entry name" value="PseudoU_synth_ScRIB2"/>
    <property type="match status" value="1"/>
</dbReference>
<feature type="active site" evidence="1">
    <location>
        <position position="284"/>
    </location>
</feature>